<accession>A0A5K7WYC2</accession>
<dbReference type="RefSeq" id="WP_172968922.1">
    <property type="nucleotide sequence ID" value="NZ_AP021853.1"/>
</dbReference>
<proteinExistence type="predicted"/>
<evidence type="ECO:0000313" key="2">
    <source>
        <dbReference type="Proteomes" id="UP000326951"/>
    </source>
</evidence>
<protein>
    <submittedName>
        <fullName evidence="1">Uncharacterized protein</fullName>
    </submittedName>
</protein>
<dbReference type="Proteomes" id="UP000326951">
    <property type="component" value="Chromosome"/>
</dbReference>
<gene>
    <name evidence="1" type="ORF">St703_01650</name>
</gene>
<reference evidence="1 2" key="1">
    <citation type="submission" date="2019-09" db="EMBL/GenBank/DDBJ databases">
        <title>Complete genome sequence of Sporolactobacillus terrae 70-3.</title>
        <authorList>
            <person name="Tanaka N."/>
            <person name="Shiwa Y."/>
            <person name="Fujita N."/>
            <person name="Tanasupawat S."/>
        </authorList>
    </citation>
    <scope>NUCLEOTIDE SEQUENCE [LARGE SCALE GENOMIC DNA]</scope>
    <source>
        <strain evidence="1 2">70-3</strain>
    </source>
</reference>
<dbReference type="EMBL" id="AP021853">
    <property type="protein sequence ID" value="BBN97460.1"/>
    <property type="molecule type" value="Genomic_DNA"/>
</dbReference>
<name>A0A5K7WYC2_9BACL</name>
<evidence type="ECO:0000313" key="1">
    <source>
        <dbReference type="EMBL" id="BBN97460.1"/>
    </source>
</evidence>
<organism evidence="1 2">
    <name type="scientific">Sporolactobacillus terrae</name>
    <dbReference type="NCBI Taxonomy" id="269673"/>
    <lineage>
        <taxon>Bacteria</taxon>
        <taxon>Bacillati</taxon>
        <taxon>Bacillota</taxon>
        <taxon>Bacilli</taxon>
        <taxon>Bacillales</taxon>
        <taxon>Sporolactobacillaceae</taxon>
        <taxon>Sporolactobacillus</taxon>
    </lineage>
</organism>
<sequence>MNEVLDRIAELETMKSVAERKGFVKVERWAMAELAEMKAIVKRGELNG</sequence>
<dbReference type="AlphaFoldDB" id="A0A5K7WYC2"/>